<name>A0A4R3HPP9_PAULE</name>
<reference evidence="2 3" key="1">
    <citation type="submission" date="2019-03" db="EMBL/GenBank/DDBJ databases">
        <title>Genomic Encyclopedia of Type Strains, Phase IV (KMG-IV): sequencing the most valuable type-strain genomes for metagenomic binning, comparative biology and taxonomic classification.</title>
        <authorList>
            <person name="Goeker M."/>
        </authorList>
    </citation>
    <scope>NUCLEOTIDE SEQUENCE [LARGE SCALE GENOMIC DNA]</scope>
    <source>
        <strain evidence="2 3">DSM 7445</strain>
    </source>
</reference>
<keyword evidence="3" id="KW-1185">Reference proteome</keyword>
<dbReference type="EMBL" id="SLZQ01000015">
    <property type="protein sequence ID" value="TCS33715.1"/>
    <property type="molecule type" value="Genomic_DNA"/>
</dbReference>
<comment type="caution">
    <text evidence="2">The sequence shown here is derived from an EMBL/GenBank/DDBJ whole genome shotgun (WGS) entry which is preliminary data.</text>
</comment>
<evidence type="ECO:0008006" key="4">
    <source>
        <dbReference type="Google" id="ProtNLM"/>
    </source>
</evidence>
<sequence length="221" mass="23849">MKRALVVASLAMALASPAHAVGPLGAILLSYVKQALKEKIVSYAKEQATGLVRDSLAGTPGGSMLAMVPGMGGFAPRPGMPPEAIAALKASGVYDTNAAPLTDAEWEEYEQTITRMAKAAGNEDDVPDVRQMRAMMASMPQMSGVLRMQLQTFREVKSEQARMRQAYADMSEAERQEVVAELVKNFREQSPEDQPAAMRVLKSDALGLPEDLTQRLLVALN</sequence>
<proteinExistence type="predicted"/>
<dbReference type="Proteomes" id="UP000295382">
    <property type="component" value="Unassembled WGS sequence"/>
</dbReference>
<dbReference type="AlphaFoldDB" id="A0A4R3HPP9"/>
<protein>
    <recommendedName>
        <fullName evidence="4">LTXXQ motif family protein</fullName>
    </recommendedName>
</protein>
<dbReference type="RefSeq" id="WP_132260053.1">
    <property type="nucleotide sequence ID" value="NZ_SLZQ01000015.1"/>
</dbReference>
<gene>
    <name evidence="2" type="ORF">EDC30_1155</name>
</gene>
<feature type="signal peptide" evidence="1">
    <location>
        <begin position="1"/>
        <end position="20"/>
    </location>
</feature>
<evidence type="ECO:0000313" key="2">
    <source>
        <dbReference type="EMBL" id="TCS33715.1"/>
    </source>
</evidence>
<keyword evidence="1" id="KW-0732">Signal</keyword>
<evidence type="ECO:0000313" key="3">
    <source>
        <dbReference type="Proteomes" id="UP000295382"/>
    </source>
</evidence>
<organism evidence="2 3">
    <name type="scientific">Paucimonas lemoignei</name>
    <name type="common">Pseudomonas lemoignei</name>
    <dbReference type="NCBI Taxonomy" id="29443"/>
    <lineage>
        <taxon>Bacteria</taxon>
        <taxon>Pseudomonadati</taxon>
        <taxon>Pseudomonadota</taxon>
        <taxon>Betaproteobacteria</taxon>
        <taxon>Burkholderiales</taxon>
        <taxon>Burkholderiaceae</taxon>
        <taxon>Paucimonas</taxon>
    </lineage>
</organism>
<accession>A0A4R3HPP9</accession>
<feature type="chain" id="PRO_5020225420" description="LTXXQ motif family protein" evidence="1">
    <location>
        <begin position="21"/>
        <end position="221"/>
    </location>
</feature>
<dbReference type="OrthoDB" id="9152046at2"/>
<evidence type="ECO:0000256" key="1">
    <source>
        <dbReference type="SAM" id="SignalP"/>
    </source>
</evidence>